<dbReference type="InterPro" id="IPR052895">
    <property type="entry name" value="HetReg/Transcr_Mod"/>
</dbReference>
<gene>
    <name evidence="2" type="ORF">BS50DRAFT_636173</name>
</gene>
<evidence type="ECO:0000313" key="3">
    <source>
        <dbReference type="Proteomes" id="UP000240883"/>
    </source>
</evidence>
<keyword evidence="3" id="KW-1185">Reference proteome</keyword>
<dbReference type="PANTHER" id="PTHR24148:SF64">
    <property type="entry name" value="HETEROKARYON INCOMPATIBILITY DOMAIN-CONTAINING PROTEIN"/>
    <property type="match status" value="1"/>
</dbReference>
<feature type="domain" description="Heterokaryon incompatibility" evidence="1">
    <location>
        <begin position="139"/>
        <end position="298"/>
    </location>
</feature>
<dbReference type="AlphaFoldDB" id="A0A2T2NIZ5"/>
<evidence type="ECO:0000313" key="2">
    <source>
        <dbReference type="EMBL" id="PSN65403.1"/>
    </source>
</evidence>
<name>A0A2T2NIZ5_CORCC</name>
<dbReference type="OrthoDB" id="4850726at2759"/>
<organism evidence="2 3">
    <name type="scientific">Corynespora cassiicola Philippines</name>
    <dbReference type="NCBI Taxonomy" id="1448308"/>
    <lineage>
        <taxon>Eukaryota</taxon>
        <taxon>Fungi</taxon>
        <taxon>Dikarya</taxon>
        <taxon>Ascomycota</taxon>
        <taxon>Pezizomycotina</taxon>
        <taxon>Dothideomycetes</taxon>
        <taxon>Pleosporomycetidae</taxon>
        <taxon>Pleosporales</taxon>
        <taxon>Corynesporascaceae</taxon>
        <taxon>Corynespora</taxon>
    </lineage>
</organism>
<dbReference type="Pfam" id="PF06985">
    <property type="entry name" value="HET"/>
    <property type="match status" value="1"/>
</dbReference>
<accession>A0A2T2NIZ5</accession>
<proteinExistence type="predicted"/>
<dbReference type="STRING" id="1448308.A0A2T2NIZ5"/>
<dbReference type="Proteomes" id="UP000240883">
    <property type="component" value="Unassembled WGS sequence"/>
</dbReference>
<dbReference type="InterPro" id="IPR010730">
    <property type="entry name" value="HET"/>
</dbReference>
<reference evidence="2 3" key="1">
    <citation type="journal article" date="2018" name="Front. Microbiol.">
        <title>Genome-Wide Analysis of Corynespora cassiicola Leaf Fall Disease Putative Effectors.</title>
        <authorList>
            <person name="Lopez D."/>
            <person name="Ribeiro S."/>
            <person name="Label P."/>
            <person name="Fumanal B."/>
            <person name="Venisse J.S."/>
            <person name="Kohler A."/>
            <person name="de Oliveira R.R."/>
            <person name="Labutti K."/>
            <person name="Lipzen A."/>
            <person name="Lail K."/>
            <person name="Bauer D."/>
            <person name="Ohm R.A."/>
            <person name="Barry K.W."/>
            <person name="Spatafora J."/>
            <person name="Grigoriev I.V."/>
            <person name="Martin F.M."/>
            <person name="Pujade-Renaud V."/>
        </authorList>
    </citation>
    <scope>NUCLEOTIDE SEQUENCE [LARGE SCALE GENOMIC DNA]</scope>
    <source>
        <strain evidence="2 3">Philippines</strain>
    </source>
</reference>
<protein>
    <submittedName>
        <fullName evidence="2">HET-domain-containing protein</fullName>
    </submittedName>
</protein>
<sequence length="757" mass="86474">MLPLSNAVKELTQRCFGAAATLGLRSYIYCLSLSKHGRFQYKPLAPRALRLLTILPPLTTRHDEPIRCLLSHPSFDDFTNEYEHWERKTGNSSRDDPYKARLGWAQSQDIHSVDTESLHRQHSGLDQARMAPRYSWGDYVALSYCWSWGDKPSFRNILINGRRMQVTETLEAALRFYRNLQGLGKRVLLWADAIGINQEDEDEKLREIGRMKEIYAGSTCVVVHLGPEDQDTNRALDVIQRTAADVLRDQGTVRRFELLHNVFTPDPPRSHPPLTRDIVCLLGILCRPYWRRLWILQEIAMGDKSLIVGCGDSIVQLTDLLLAAKFTWHNLENMMAISGDQLKYLKDLNGSLWVLLFFDKLQDVQRRFGEPGRVPFLDLQLPLLNLGQNALSSKPHDKVFGLLGILPEEIGSAMDKYRSYRIPATDLFVAFTRAIIEYTGTLDVILTRNYEQKGIPSWAIDWTLQSDRVSFVHDWTTYGYDHFVTAYPNLREMVDIPYHARADGHKTSSFKICDKTLLLTCSALRIGKVDGLAPAISRACEPSPPSSTLQPTINTSPYGDETATAQALLHTLFANPAWGDSAASSLFRIPWMSGDYYNKSQHDEDFTTDESWQQKYMDMATKGWAFCLVWGNFLSFEFLRRRIGHFHVGGRRFQDYFEQDVKPCYIPEDRVRLDLAKVVGMHLSRRLITLETGHFGLAPGKARRGDEVFVVVGCCFPVVLRRKPYSDHYEIVGECYIEGFARGEALEMFDTQEITIC</sequence>
<evidence type="ECO:0000259" key="1">
    <source>
        <dbReference type="Pfam" id="PF06985"/>
    </source>
</evidence>
<dbReference type="EMBL" id="KZ678137">
    <property type="protein sequence ID" value="PSN65403.1"/>
    <property type="molecule type" value="Genomic_DNA"/>
</dbReference>
<dbReference type="Pfam" id="PF26639">
    <property type="entry name" value="Het-6_barrel"/>
    <property type="match status" value="1"/>
</dbReference>
<dbReference type="PANTHER" id="PTHR24148">
    <property type="entry name" value="ANKYRIN REPEAT DOMAIN-CONTAINING PROTEIN 39 HOMOLOG-RELATED"/>
    <property type="match status" value="1"/>
</dbReference>